<evidence type="ECO:0000313" key="1">
    <source>
        <dbReference type="EMBL" id="CAH0031250.1"/>
    </source>
</evidence>
<reference evidence="1" key="1">
    <citation type="submission" date="2021-10" db="EMBL/GenBank/DDBJ databases">
        <authorList>
            <person name="Piombo E."/>
        </authorList>
    </citation>
    <scope>NUCLEOTIDE SEQUENCE</scope>
</reference>
<keyword evidence="2" id="KW-1185">Reference proteome</keyword>
<dbReference type="Proteomes" id="UP000696573">
    <property type="component" value="Unassembled WGS sequence"/>
</dbReference>
<name>A0A9N9VQS0_9HYPO</name>
<dbReference type="AlphaFoldDB" id="A0A9N9VQS0"/>
<protein>
    <submittedName>
        <fullName evidence="1">Uncharacterized protein</fullName>
    </submittedName>
</protein>
<accession>A0A9N9VQS0</accession>
<organism evidence="1 2">
    <name type="scientific">Clonostachys rhizophaga</name>
    <dbReference type="NCBI Taxonomy" id="160324"/>
    <lineage>
        <taxon>Eukaryota</taxon>
        <taxon>Fungi</taxon>
        <taxon>Dikarya</taxon>
        <taxon>Ascomycota</taxon>
        <taxon>Pezizomycotina</taxon>
        <taxon>Sordariomycetes</taxon>
        <taxon>Hypocreomycetidae</taxon>
        <taxon>Hypocreales</taxon>
        <taxon>Bionectriaceae</taxon>
        <taxon>Clonostachys</taxon>
    </lineage>
</organism>
<gene>
    <name evidence="1" type="ORF">CRHIZ90672A_00009789</name>
</gene>
<evidence type="ECO:0000313" key="2">
    <source>
        <dbReference type="Proteomes" id="UP000696573"/>
    </source>
</evidence>
<dbReference type="OrthoDB" id="5240454at2759"/>
<proteinExistence type="predicted"/>
<dbReference type="EMBL" id="CABFNQ020000741">
    <property type="protein sequence ID" value="CAH0031250.1"/>
    <property type="molecule type" value="Genomic_DNA"/>
</dbReference>
<sequence length="73" mass="8097">MSASIVIATAKTINNALLHESAINKVRGHVNTDDHDGRSLQILIMIEDQDNQKEAVSSLNADVELWFVTRIKP</sequence>
<comment type="caution">
    <text evidence="1">The sequence shown here is derived from an EMBL/GenBank/DDBJ whole genome shotgun (WGS) entry which is preliminary data.</text>
</comment>